<accession>W2HVG7</accession>
<protein>
    <submittedName>
        <fullName evidence="2">Uncharacterized protein</fullName>
    </submittedName>
</protein>
<proteinExistence type="predicted"/>
<evidence type="ECO:0000313" key="2">
    <source>
        <dbReference type="EMBL" id="ETL25177.1"/>
    </source>
</evidence>
<evidence type="ECO:0000256" key="1">
    <source>
        <dbReference type="SAM" id="Phobius"/>
    </source>
</evidence>
<gene>
    <name evidence="2" type="ORF">L916_20940</name>
</gene>
<name>W2HVG7_PHYNI</name>
<sequence length="117" mass="13781">MRVAPAMHLTMVMELAEMIPVTMNLRAIFHLVILLVMKIFRHRPTFLEHLLLSRALLPVFRRLLPWELPEAPSHLLRSLIPHPVKPRPGRLKLRLRCQEFSRVQRVLVVTIRLRGPH</sequence>
<dbReference type="AlphaFoldDB" id="W2HVG7"/>
<dbReference type="Proteomes" id="UP000053864">
    <property type="component" value="Unassembled WGS sequence"/>
</dbReference>
<keyword evidence="1" id="KW-0472">Membrane</keyword>
<reference evidence="2" key="1">
    <citation type="submission" date="2013-11" db="EMBL/GenBank/DDBJ databases">
        <title>The Genome Sequence of Phytophthora parasitica CJ05E6.</title>
        <authorList>
            <consortium name="The Broad Institute Genomics Platform"/>
            <person name="Russ C."/>
            <person name="Tyler B."/>
            <person name="Panabieres F."/>
            <person name="Shan W."/>
            <person name="Tripathy S."/>
            <person name="Grunwald N."/>
            <person name="Machado M."/>
            <person name="Johnson C.S."/>
            <person name="Arredondo F."/>
            <person name="Hong C."/>
            <person name="Coffey M."/>
            <person name="Young S.K."/>
            <person name="Zeng Q."/>
            <person name="Gargeya S."/>
            <person name="Fitzgerald M."/>
            <person name="Abouelleil A."/>
            <person name="Alvarado L."/>
            <person name="Chapman S.B."/>
            <person name="Gainer-Dewar J."/>
            <person name="Goldberg J."/>
            <person name="Griggs A."/>
            <person name="Gujja S."/>
            <person name="Hansen M."/>
            <person name="Howarth C."/>
            <person name="Imamovic A."/>
            <person name="Ireland A."/>
            <person name="Larimer J."/>
            <person name="McCowan C."/>
            <person name="Murphy C."/>
            <person name="Pearson M."/>
            <person name="Poon T.W."/>
            <person name="Priest M."/>
            <person name="Roberts A."/>
            <person name="Saif S."/>
            <person name="Shea T."/>
            <person name="Sykes S."/>
            <person name="Wortman J."/>
            <person name="Nusbaum C."/>
            <person name="Birren B."/>
        </authorList>
    </citation>
    <scope>NUCLEOTIDE SEQUENCE [LARGE SCALE GENOMIC DNA]</scope>
    <source>
        <strain evidence="2">CJ05E6</strain>
    </source>
</reference>
<dbReference type="EMBL" id="KI676587">
    <property type="protein sequence ID" value="ETL25177.1"/>
    <property type="molecule type" value="Genomic_DNA"/>
</dbReference>
<feature type="transmembrane region" description="Helical" evidence="1">
    <location>
        <begin position="20"/>
        <end position="40"/>
    </location>
</feature>
<organism evidence="2">
    <name type="scientific">Phytophthora nicotianae</name>
    <name type="common">Potato buckeye rot agent</name>
    <name type="synonym">Phytophthora parasitica</name>
    <dbReference type="NCBI Taxonomy" id="4792"/>
    <lineage>
        <taxon>Eukaryota</taxon>
        <taxon>Sar</taxon>
        <taxon>Stramenopiles</taxon>
        <taxon>Oomycota</taxon>
        <taxon>Peronosporomycetes</taxon>
        <taxon>Peronosporales</taxon>
        <taxon>Peronosporaceae</taxon>
        <taxon>Phytophthora</taxon>
    </lineage>
</organism>
<keyword evidence="1" id="KW-0812">Transmembrane</keyword>
<keyword evidence="1" id="KW-1133">Transmembrane helix</keyword>